<reference evidence="5 6" key="1">
    <citation type="journal article" date="2017" name="Int. J. Syst. Evol. Microbiol.">
        <title>Arachidicoccus ginsenosidivorans sp. nov., with ginsenoside-converting activity isolated from ginseng cultivating soil.</title>
        <authorList>
            <person name="Siddiqi M.Z."/>
            <person name="Aslam Z."/>
            <person name="Im W.T."/>
        </authorList>
    </citation>
    <scope>NUCLEOTIDE SEQUENCE [LARGE SCALE GENOMIC DNA]</scope>
    <source>
        <strain evidence="5 6">Gsoil 809</strain>
    </source>
</reference>
<evidence type="ECO:0000256" key="2">
    <source>
        <dbReference type="ARBA" id="ARBA00022801"/>
    </source>
</evidence>
<dbReference type="PANTHER" id="PTHR31339">
    <property type="entry name" value="PECTIN LYASE-RELATED"/>
    <property type="match status" value="1"/>
</dbReference>
<dbReference type="KEGG" id="agi:FSB73_09555"/>
<dbReference type="GO" id="GO:0004650">
    <property type="term" value="F:polygalacturonase activity"/>
    <property type="evidence" value="ECO:0007669"/>
    <property type="project" value="InterPro"/>
</dbReference>
<sequence>MLLFYRGRLYCYKIWENPEGNRIGKPTRRVRITDCNFIKGHGISIGSEMSGGVSDVLVRDCQAGPLLHGLQIKGTKQRGGYVKNVRVLDCQLQQITIFSKLPYNNDGQAAPEIPTFSDYVFNNLDLSSSKQKGPAIDIHGFEDPNHKLRNVIFSDVLLPANATVSVNDAEDVIFTNVLTKDESKPTYTLKDSKNIRY</sequence>
<dbReference type="PROSITE" id="PS00502">
    <property type="entry name" value="POLYGALACTURONASE"/>
    <property type="match status" value="1"/>
</dbReference>
<keyword evidence="6" id="KW-1185">Reference proteome</keyword>
<accession>A0A5B8VL03</accession>
<keyword evidence="3 4" id="KW-0326">Glycosidase</keyword>
<dbReference type="SUPFAM" id="SSF51126">
    <property type="entry name" value="Pectin lyase-like"/>
    <property type="match status" value="1"/>
</dbReference>
<dbReference type="InterPro" id="IPR011050">
    <property type="entry name" value="Pectin_lyase_fold/virulence"/>
</dbReference>
<gene>
    <name evidence="5" type="ORF">FSB73_09555</name>
</gene>
<keyword evidence="2 4" id="KW-0378">Hydrolase</keyword>
<name>A0A5B8VL03_9BACT</name>
<evidence type="ECO:0000256" key="4">
    <source>
        <dbReference type="RuleBase" id="RU361169"/>
    </source>
</evidence>
<dbReference type="EMBL" id="CP042434">
    <property type="protein sequence ID" value="QEC71873.1"/>
    <property type="molecule type" value="Genomic_DNA"/>
</dbReference>
<evidence type="ECO:0000256" key="1">
    <source>
        <dbReference type="ARBA" id="ARBA00008834"/>
    </source>
</evidence>
<dbReference type="AlphaFoldDB" id="A0A5B8VL03"/>
<protein>
    <recommendedName>
        <fullName evidence="7">Glycoside hydrolase family 28 protein</fullName>
    </recommendedName>
</protein>
<evidence type="ECO:0000313" key="6">
    <source>
        <dbReference type="Proteomes" id="UP000321291"/>
    </source>
</evidence>
<evidence type="ECO:0008006" key="7">
    <source>
        <dbReference type="Google" id="ProtNLM"/>
    </source>
</evidence>
<dbReference type="GO" id="GO:0005975">
    <property type="term" value="P:carbohydrate metabolic process"/>
    <property type="evidence" value="ECO:0007669"/>
    <property type="project" value="InterPro"/>
</dbReference>
<dbReference type="Pfam" id="PF00295">
    <property type="entry name" value="Glyco_hydro_28"/>
    <property type="match status" value="1"/>
</dbReference>
<evidence type="ECO:0000313" key="5">
    <source>
        <dbReference type="EMBL" id="QEC71873.1"/>
    </source>
</evidence>
<comment type="similarity">
    <text evidence="1 4">Belongs to the glycosyl hydrolase 28 family.</text>
</comment>
<dbReference type="OrthoDB" id="9795222at2"/>
<dbReference type="InterPro" id="IPR012334">
    <property type="entry name" value="Pectin_lyas_fold"/>
</dbReference>
<dbReference type="PANTHER" id="PTHR31339:SF9">
    <property type="entry name" value="PLASMIN AND FIBRONECTIN-BINDING PROTEIN A"/>
    <property type="match status" value="1"/>
</dbReference>
<evidence type="ECO:0000256" key="3">
    <source>
        <dbReference type="ARBA" id="ARBA00023295"/>
    </source>
</evidence>
<dbReference type="InterPro" id="IPR051801">
    <property type="entry name" value="GH28_Enzymes"/>
</dbReference>
<dbReference type="Proteomes" id="UP000321291">
    <property type="component" value="Chromosome"/>
</dbReference>
<dbReference type="Gene3D" id="2.160.20.10">
    <property type="entry name" value="Single-stranded right-handed beta-helix, Pectin lyase-like"/>
    <property type="match status" value="1"/>
</dbReference>
<organism evidence="5 6">
    <name type="scientific">Arachidicoccus ginsenosidivorans</name>
    <dbReference type="NCBI Taxonomy" id="496057"/>
    <lineage>
        <taxon>Bacteria</taxon>
        <taxon>Pseudomonadati</taxon>
        <taxon>Bacteroidota</taxon>
        <taxon>Chitinophagia</taxon>
        <taxon>Chitinophagales</taxon>
        <taxon>Chitinophagaceae</taxon>
        <taxon>Arachidicoccus</taxon>
    </lineage>
</organism>
<proteinExistence type="inferred from homology"/>
<dbReference type="InterPro" id="IPR000743">
    <property type="entry name" value="Glyco_hydro_28"/>
</dbReference>